<dbReference type="InterPro" id="IPR055296">
    <property type="entry name" value="SRL2-like"/>
</dbReference>
<evidence type="ECO:0000313" key="2">
    <source>
        <dbReference type="Proteomes" id="UP000017836"/>
    </source>
</evidence>
<organism evidence="1 2">
    <name type="scientific">Amborella trichopoda</name>
    <dbReference type="NCBI Taxonomy" id="13333"/>
    <lineage>
        <taxon>Eukaryota</taxon>
        <taxon>Viridiplantae</taxon>
        <taxon>Streptophyta</taxon>
        <taxon>Embryophyta</taxon>
        <taxon>Tracheophyta</taxon>
        <taxon>Spermatophyta</taxon>
        <taxon>Magnoliopsida</taxon>
        <taxon>Amborellales</taxon>
        <taxon>Amborellaceae</taxon>
        <taxon>Amborella</taxon>
    </lineage>
</organism>
<dbReference type="Gramene" id="ERN02110">
    <property type="protein sequence ID" value="ERN02110"/>
    <property type="gene ID" value="AMTR_s00045p00164850"/>
</dbReference>
<sequence length="1003" mass="112661">MGFISRRVFPVCGSICVCCPALRSRSRQPVKRYKKLLSDIFPKSLDGPPNERRITKLCEYAAKNPFRIPKIAKFLEQRSHKELHCDHFKYIEIIMQAFNKLLSMCKEQMPYFAIYLLNVISDHLDQSRPVTIQILGCQTLTNFIYSQADGTYTHNIEGLVRKVCVLARESGEESEKRRLRASSLQCLSAMVWFMAEFSHIFTDFDEIIYVTLDNYAVEAQNEVVDEGEESHHNWVNEVIRCETRSGACVVNDMSPSYDIVRPHPEIKDPSILSREEMESPKVWSQICIQRMVQLAKETTTMRRVLDPMFLYFDTRRQWTPRQGLALFILSDMSYLMASTGNDQLILAAIIRHLDHKNIAHDPLIKSNIIQICTALVRLLKSRVIIAELSVVSDLCRHLRKSLQASTDLVSQQDSNWNISLQHSIEDCLLEITKKIGDARPLFDMMTITLEKLPTAGLAARATIGALLILAHIVSLVCFQSYVQQVFPEALLLQLLNAMIHPDTETRVAAHRVFSVILLPASAYSSSHSDSPFEARRWHSKATSAFASASALLEKLRREKESINFDKRGNDIIEDAKNRESSDEEWKHGYVRKSSPNFYRISRSMIDVTANSGGSVDTESNFVRLSEDQAAQLLCGFWIQANLHDNLPQNYEAIAHSFMLTLLCSRTKSLSHDTILQCFQLALSLRRISLEPDGKLSPSRKRSLYMLAASMFMSAAKIYHIPELNDLLKASLSHCNIDPFVNISDDLQICVASHADLGEYGSASDEHAAYRSLSDLRATLSELEKTLIDIIVRSFSGLIEMDHESIAQELSNVFTPTDSFLFGPGSVFDSSHNDMSKHSKESLSSDEDILVYSQIEDDLISETSAAELPRLIPKVPVIPSIPHIISVGQLLESALEAAGHVASSSVSTSPLPYSAMASQCEALARRKISTWLSPETKTDLFPLMLPTNWPLDNKEVSEAELQKASSGLCSGHCQVEGRLAPEPWQGLRLPPASPFDNFLRAAGC</sequence>
<dbReference type="STRING" id="13333.W1P567"/>
<gene>
    <name evidence="1" type="ORF">AMTR_s00045p00164850</name>
</gene>
<dbReference type="GO" id="GO:0009555">
    <property type="term" value="P:pollen development"/>
    <property type="evidence" value="ECO:0007669"/>
    <property type="project" value="EnsemblPlants"/>
</dbReference>
<dbReference type="Pfam" id="PF21052">
    <property type="entry name" value="EFR3_ARM"/>
    <property type="match status" value="1"/>
</dbReference>
<evidence type="ECO:0000313" key="1">
    <source>
        <dbReference type="EMBL" id="ERN02110.1"/>
    </source>
</evidence>
<dbReference type="PANTHER" id="PTHR46087">
    <property type="entry name" value="PUTATIVE, EXPRESSED-RELATED"/>
    <property type="match status" value="1"/>
</dbReference>
<dbReference type="GO" id="GO:0005886">
    <property type="term" value="C:plasma membrane"/>
    <property type="evidence" value="ECO:0007669"/>
    <property type="project" value="EnsemblPlants"/>
</dbReference>
<dbReference type="Proteomes" id="UP000017836">
    <property type="component" value="Unassembled WGS sequence"/>
</dbReference>
<dbReference type="OMA" id="FDKKKQW"/>
<reference evidence="2" key="1">
    <citation type="journal article" date="2013" name="Science">
        <title>The Amborella genome and the evolution of flowering plants.</title>
        <authorList>
            <consortium name="Amborella Genome Project"/>
        </authorList>
    </citation>
    <scope>NUCLEOTIDE SEQUENCE [LARGE SCALE GENOMIC DNA]</scope>
</reference>
<dbReference type="SUPFAM" id="SSF48371">
    <property type="entry name" value="ARM repeat"/>
    <property type="match status" value="1"/>
</dbReference>
<name>W1P567_AMBTC</name>
<dbReference type="InterPro" id="IPR016024">
    <property type="entry name" value="ARM-type_fold"/>
</dbReference>
<dbReference type="HOGENOM" id="CLU_006993_1_0_1"/>
<dbReference type="AlphaFoldDB" id="W1P567"/>
<dbReference type="eggNOG" id="KOG1877">
    <property type="taxonomic scope" value="Eukaryota"/>
</dbReference>
<proteinExistence type="predicted"/>
<dbReference type="PANTHER" id="PTHR46087:SF11">
    <property type="entry name" value="PROTEIN SEMI-ROLLED LEAF 2"/>
    <property type="match status" value="1"/>
</dbReference>
<protein>
    <submittedName>
        <fullName evidence="1">Uncharacterized protein</fullName>
    </submittedName>
</protein>
<dbReference type="EMBL" id="KI394661">
    <property type="protein sequence ID" value="ERN02110.1"/>
    <property type="molecule type" value="Genomic_DNA"/>
</dbReference>
<keyword evidence="2" id="KW-1185">Reference proteome</keyword>
<accession>W1P567</accession>
<dbReference type="KEGG" id="atr:18430213"/>
<dbReference type="OrthoDB" id="19232at2759"/>
<dbReference type="InterPro" id="IPR049152">
    <property type="entry name" value="EFR3-like_ARM"/>
</dbReference>